<evidence type="ECO:0008006" key="3">
    <source>
        <dbReference type="Google" id="ProtNLM"/>
    </source>
</evidence>
<sequence>MGHARRLQAALAPHQPGQVPLEVLSGGHTWRVWRASIGPALAFMFRYLQPPLMESQSSR</sequence>
<protein>
    <recommendedName>
        <fullName evidence="3">Esterase</fullName>
    </recommendedName>
</protein>
<gene>
    <name evidence="1" type="ORF">ACFODV_15615</name>
</gene>
<reference evidence="2" key="1">
    <citation type="journal article" date="2019" name="Int. J. Syst. Evol. Microbiol.">
        <title>The Global Catalogue of Microorganisms (GCM) 10K type strain sequencing project: providing services to taxonomists for standard genome sequencing and annotation.</title>
        <authorList>
            <consortium name="The Broad Institute Genomics Platform"/>
            <consortium name="The Broad Institute Genome Sequencing Center for Infectious Disease"/>
            <person name="Wu L."/>
            <person name="Ma J."/>
        </authorList>
    </citation>
    <scope>NUCLEOTIDE SEQUENCE [LARGE SCALE GENOMIC DNA]</scope>
    <source>
        <strain evidence="2">KCTC 52660</strain>
    </source>
</reference>
<accession>A0ABV7B9G6</accession>
<dbReference type="Proteomes" id="UP001595386">
    <property type="component" value="Unassembled WGS sequence"/>
</dbReference>
<evidence type="ECO:0000313" key="2">
    <source>
        <dbReference type="Proteomes" id="UP001595386"/>
    </source>
</evidence>
<dbReference type="RefSeq" id="WP_379761088.1">
    <property type="nucleotide sequence ID" value="NZ_JBHRSQ010000038.1"/>
</dbReference>
<keyword evidence="2" id="KW-1185">Reference proteome</keyword>
<proteinExistence type="predicted"/>
<organism evidence="1 2">
    <name type="scientific">Halomonas tibetensis</name>
    <dbReference type="NCBI Taxonomy" id="2259590"/>
    <lineage>
        <taxon>Bacteria</taxon>
        <taxon>Pseudomonadati</taxon>
        <taxon>Pseudomonadota</taxon>
        <taxon>Gammaproteobacteria</taxon>
        <taxon>Oceanospirillales</taxon>
        <taxon>Halomonadaceae</taxon>
        <taxon>Halomonas</taxon>
    </lineage>
</organism>
<name>A0ABV7B9G6_9GAMM</name>
<evidence type="ECO:0000313" key="1">
    <source>
        <dbReference type="EMBL" id="MFC2993448.1"/>
    </source>
</evidence>
<comment type="caution">
    <text evidence="1">The sequence shown here is derived from an EMBL/GenBank/DDBJ whole genome shotgun (WGS) entry which is preliminary data.</text>
</comment>
<dbReference type="EMBL" id="JBHRSQ010000038">
    <property type="protein sequence ID" value="MFC2993448.1"/>
    <property type="molecule type" value="Genomic_DNA"/>
</dbReference>